<gene>
    <name evidence="2" type="ORF">GIL414_LOCUS36492</name>
    <name evidence="3" type="ORF">SMN809_LOCUS51918</name>
</gene>
<evidence type="ECO:0000313" key="3">
    <source>
        <dbReference type="EMBL" id="CAF4904675.1"/>
    </source>
</evidence>
<dbReference type="Proteomes" id="UP000681720">
    <property type="component" value="Unassembled WGS sequence"/>
</dbReference>
<reference evidence="2" key="1">
    <citation type="submission" date="2021-02" db="EMBL/GenBank/DDBJ databases">
        <authorList>
            <person name="Nowell W R."/>
        </authorList>
    </citation>
    <scope>NUCLEOTIDE SEQUENCE</scope>
</reference>
<protein>
    <submittedName>
        <fullName evidence="2">Uncharacterized protein</fullName>
    </submittedName>
</protein>
<dbReference type="Proteomes" id="UP000676336">
    <property type="component" value="Unassembled WGS sequence"/>
</dbReference>
<comment type="caution">
    <text evidence="2">The sequence shown here is derived from an EMBL/GenBank/DDBJ whole genome shotgun (WGS) entry which is preliminary data.</text>
</comment>
<accession>A0A8S2Y9C5</accession>
<dbReference type="EMBL" id="CAJOBI010175179">
    <property type="protein sequence ID" value="CAF4904675.1"/>
    <property type="molecule type" value="Genomic_DNA"/>
</dbReference>
<evidence type="ECO:0000313" key="4">
    <source>
        <dbReference type="Proteomes" id="UP000681720"/>
    </source>
</evidence>
<proteinExistence type="predicted"/>
<feature type="compositionally biased region" description="Basic and acidic residues" evidence="1">
    <location>
        <begin position="25"/>
        <end position="39"/>
    </location>
</feature>
<evidence type="ECO:0000313" key="2">
    <source>
        <dbReference type="EMBL" id="CAF4542790.1"/>
    </source>
</evidence>
<name>A0A8S2Y9C5_9BILA</name>
<dbReference type="EMBL" id="CAJOBJ010091011">
    <property type="protein sequence ID" value="CAF4542790.1"/>
    <property type="molecule type" value="Genomic_DNA"/>
</dbReference>
<evidence type="ECO:0000256" key="1">
    <source>
        <dbReference type="SAM" id="MobiDB-lite"/>
    </source>
</evidence>
<organism evidence="2 4">
    <name type="scientific">Rotaria magnacalcarata</name>
    <dbReference type="NCBI Taxonomy" id="392030"/>
    <lineage>
        <taxon>Eukaryota</taxon>
        <taxon>Metazoa</taxon>
        <taxon>Spiralia</taxon>
        <taxon>Gnathifera</taxon>
        <taxon>Rotifera</taxon>
        <taxon>Eurotatoria</taxon>
        <taxon>Bdelloidea</taxon>
        <taxon>Philodinida</taxon>
        <taxon>Philodinidae</taxon>
        <taxon>Rotaria</taxon>
    </lineage>
</organism>
<feature type="region of interest" description="Disordered" evidence="1">
    <location>
        <begin position="1"/>
        <end position="47"/>
    </location>
</feature>
<feature type="non-terminal residue" evidence="2">
    <location>
        <position position="1"/>
    </location>
</feature>
<sequence>DDTNGDATSKDKRSLEEEDDDDGIDDKMDFSSKRSRIDIPMETGTGR</sequence>
<dbReference type="AlphaFoldDB" id="A0A8S2Y9C5"/>